<dbReference type="InterPro" id="IPR027417">
    <property type="entry name" value="P-loop_NTPase"/>
</dbReference>
<dbReference type="CDD" id="cd00882">
    <property type="entry name" value="Ras_like_GTPase"/>
    <property type="match status" value="1"/>
</dbReference>
<protein>
    <submittedName>
        <fullName evidence="3">Uncharacterized protein</fullName>
    </submittedName>
</protein>
<feature type="compositionally biased region" description="Acidic residues" evidence="1">
    <location>
        <begin position="8"/>
        <end position="20"/>
    </location>
</feature>
<accession>A0ABD1XYZ1</accession>
<feature type="compositionally biased region" description="Low complexity" evidence="1">
    <location>
        <begin position="74"/>
        <end position="90"/>
    </location>
</feature>
<dbReference type="PANTHER" id="PTHR14241">
    <property type="entry name" value="INTERFERON-INDUCED PROTEIN 44"/>
    <property type="match status" value="1"/>
</dbReference>
<organism evidence="3 4">
    <name type="scientific">Riccia fluitans</name>
    <dbReference type="NCBI Taxonomy" id="41844"/>
    <lineage>
        <taxon>Eukaryota</taxon>
        <taxon>Viridiplantae</taxon>
        <taxon>Streptophyta</taxon>
        <taxon>Embryophyta</taxon>
        <taxon>Marchantiophyta</taxon>
        <taxon>Marchantiopsida</taxon>
        <taxon>Marchantiidae</taxon>
        <taxon>Marchantiales</taxon>
        <taxon>Ricciaceae</taxon>
        <taxon>Riccia</taxon>
    </lineage>
</organism>
<feature type="transmembrane region" description="Helical" evidence="2">
    <location>
        <begin position="394"/>
        <end position="416"/>
    </location>
</feature>
<keyword evidence="4" id="KW-1185">Reference proteome</keyword>
<comment type="caution">
    <text evidence="3">The sequence shown here is derived from an EMBL/GenBank/DDBJ whole genome shotgun (WGS) entry which is preliminary data.</text>
</comment>
<keyword evidence="2" id="KW-1133">Transmembrane helix</keyword>
<evidence type="ECO:0000256" key="1">
    <source>
        <dbReference type="SAM" id="MobiDB-lite"/>
    </source>
</evidence>
<dbReference type="PANTHER" id="PTHR14241:SF32">
    <property type="entry name" value="VWFA DOMAIN-CONTAINING PROTEIN-RELATED"/>
    <property type="match status" value="1"/>
</dbReference>
<sequence length="448" mass="50160">MGGGNDLVFEEEIDDIDDELLLPHSVPMKEDDEQLSCSGEDVDHHRKPSSREENSSVESSSVTRTRLPTSLKFNPSTASSSPTSSSGSNGRKNIPERKISKKSIARARGELLNYRPGSFLGKKVEIFKLPEVTSLLVVGMRGSGKSAVVNRIIRVIDGEAANFCPAPLGKSPEQSGTNFLGEYSICRGNVSLFDTRGFIDSEVVEGMSKPEEWMTQGVRDGEMDLRSDDAMSLQKEVKLKGRHVNHMLTKRRDVNFVIFVVNAADFLARFEQGGVEGITKVKMLYENPYFSFRDDRPAVVVTHTDQLSDNDRVHVLAAIASHLKIPGINYIYDLSGTSDEFIGDKEVTNLRENVVQLLTSTLQRADRHLPFLADRHPHLPQRFGSYFHSDDIKFYLKIAALYLMLVGAIYLTVLLLRTHKSSKKWMKHANDGSTVTINLRWLGKTIRF</sequence>
<dbReference type="Proteomes" id="UP001605036">
    <property type="component" value="Unassembled WGS sequence"/>
</dbReference>
<evidence type="ECO:0000313" key="3">
    <source>
        <dbReference type="EMBL" id="KAL2614179.1"/>
    </source>
</evidence>
<reference evidence="3 4" key="1">
    <citation type="submission" date="2024-09" db="EMBL/GenBank/DDBJ databases">
        <title>Chromosome-scale assembly of Riccia fluitans.</title>
        <authorList>
            <person name="Paukszto L."/>
            <person name="Sawicki J."/>
            <person name="Karawczyk K."/>
            <person name="Piernik-Szablinska J."/>
            <person name="Szczecinska M."/>
            <person name="Mazdziarz M."/>
        </authorList>
    </citation>
    <scope>NUCLEOTIDE SEQUENCE [LARGE SCALE GENOMIC DNA]</scope>
    <source>
        <strain evidence="3">Rf_01</strain>
        <tissue evidence="3">Aerial parts of the thallus</tissue>
    </source>
</reference>
<dbReference type="AlphaFoldDB" id="A0ABD1XYZ1"/>
<proteinExistence type="predicted"/>
<evidence type="ECO:0000313" key="4">
    <source>
        <dbReference type="Proteomes" id="UP001605036"/>
    </source>
</evidence>
<keyword evidence="2" id="KW-0472">Membrane</keyword>
<name>A0ABD1XYZ1_9MARC</name>
<feature type="compositionally biased region" description="Basic and acidic residues" evidence="1">
    <location>
        <begin position="41"/>
        <end position="54"/>
    </location>
</feature>
<dbReference type="EMBL" id="JBHFFA010000007">
    <property type="protein sequence ID" value="KAL2614179.1"/>
    <property type="molecule type" value="Genomic_DNA"/>
</dbReference>
<keyword evidence="2" id="KW-0812">Transmembrane</keyword>
<evidence type="ECO:0000256" key="2">
    <source>
        <dbReference type="SAM" id="Phobius"/>
    </source>
</evidence>
<gene>
    <name evidence="3" type="ORF">R1flu_025871</name>
</gene>
<feature type="compositionally biased region" description="Low complexity" evidence="1">
    <location>
        <begin position="56"/>
        <end position="66"/>
    </location>
</feature>
<dbReference type="Gene3D" id="3.40.50.300">
    <property type="entry name" value="P-loop containing nucleotide triphosphate hydrolases"/>
    <property type="match status" value="1"/>
</dbReference>
<dbReference type="SUPFAM" id="SSF52540">
    <property type="entry name" value="P-loop containing nucleoside triphosphate hydrolases"/>
    <property type="match status" value="1"/>
</dbReference>
<feature type="region of interest" description="Disordered" evidence="1">
    <location>
        <begin position="1"/>
        <end position="100"/>
    </location>
</feature>